<protein>
    <submittedName>
        <fullName evidence="2">Uncharacterized protein</fullName>
    </submittedName>
</protein>
<dbReference type="EMBL" id="CAMAPF010000060">
    <property type="protein sequence ID" value="CAH9088785.1"/>
    <property type="molecule type" value="Genomic_DNA"/>
</dbReference>
<accession>A0AAV0D2G4</accession>
<evidence type="ECO:0000313" key="2">
    <source>
        <dbReference type="EMBL" id="CAH9088785.1"/>
    </source>
</evidence>
<gene>
    <name evidence="2" type="ORF">CEPIT_LOCUS10566</name>
</gene>
<sequence>MFIKNILDNRELGPTGSTYPTRPGRRELFHRLSWPPSSSLPLLQTRTKLHQNTIFKLHIFESSPFLHQIHQKKNHAHHLLLTLYISIPTKQPTTHQKSKSPYSTNSKSRNFLNQKERNDTKKGKEIHSLGHLGHKH</sequence>
<dbReference type="Proteomes" id="UP001152523">
    <property type="component" value="Unassembled WGS sequence"/>
</dbReference>
<feature type="compositionally biased region" description="Polar residues" evidence="1">
    <location>
        <begin position="91"/>
        <end position="113"/>
    </location>
</feature>
<proteinExistence type="predicted"/>
<name>A0AAV0D2G4_9ASTE</name>
<keyword evidence="3" id="KW-1185">Reference proteome</keyword>
<reference evidence="2" key="1">
    <citation type="submission" date="2022-07" db="EMBL/GenBank/DDBJ databases">
        <authorList>
            <person name="Macas J."/>
            <person name="Novak P."/>
            <person name="Neumann P."/>
        </authorList>
    </citation>
    <scope>NUCLEOTIDE SEQUENCE</scope>
</reference>
<evidence type="ECO:0000256" key="1">
    <source>
        <dbReference type="SAM" id="MobiDB-lite"/>
    </source>
</evidence>
<organism evidence="2 3">
    <name type="scientific">Cuscuta epithymum</name>
    <dbReference type="NCBI Taxonomy" id="186058"/>
    <lineage>
        <taxon>Eukaryota</taxon>
        <taxon>Viridiplantae</taxon>
        <taxon>Streptophyta</taxon>
        <taxon>Embryophyta</taxon>
        <taxon>Tracheophyta</taxon>
        <taxon>Spermatophyta</taxon>
        <taxon>Magnoliopsida</taxon>
        <taxon>eudicotyledons</taxon>
        <taxon>Gunneridae</taxon>
        <taxon>Pentapetalae</taxon>
        <taxon>asterids</taxon>
        <taxon>lamiids</taxon>
        <taxon>Solanales</taxon>
        <taxon>Convolvulaceae</taxon>
        <taxon>Cuscuteae</taxon>
        <taxon>Cuscuta</taxon>
        <taxon>Cuscuta subgen. Cuscuta</taxon>
    </lineage>
</organism>
<feature type="compositionally biased region" description="Basic and acidic residues" evidence="1">
    <location>
        <begin position="114"/>
        <end position="128"/>
    </location>
</feature>
<dbReference type="AlphaFoldDB" id="A0AAV0D2G4"/>
<feature type="region of interest" description="Disordered" evidence="1">
    <location>
        <begin position="91"/>
        <end position="136"/>
    </location>
</feature>
<comment type="caution">
    <text evidence="2">The sequence shown here is derived from an EMBL/GenBank/DDBJ whole genome shotgun (WGS) entry which is preliminary data.</text>
</comment>
<evidence type="ECO:0000313" key="3">
    <source>
        <dbReference type="Proteomes" id="UP001152523"/>
    </source>
</evidence>